<reference evidence="1 2" key="1">
    <citation type="journal article" date="2011" name="Science">
        <title>Comparative functional genomics of the fission yeasts.</title>
        <authorList>
            <person name="Rhind N."/>
            <person name="Chen Z."/>
            <person name="Yassour M."/>
            <person name="Thompson D.A."/>
            <person name="Haas B.J."/>
            <person name="Habib N."/>
            <person name="Wapinski I."/>
            <person name="Roy S."/>
            <person name="Lin M.F."/>
            <person name="Heiman D.I."/>
            <person name="Young S.K."/>
            <person name="Furuya K."/>
            <person name="Guo Y."/>
            <person name="Pidoux A."/>
            <person name="Chen H.M."/>
            <person name="Robbertse B."/>
            <person name="Goldberg J.M."/>
            <person name="Aoki K."/>
            <person name="Bayne E.H."/>
            <person name="Berlin A.M."/>
            <person name="Desjardins C.A."/>
            <person name="Dobbs E."/>
            <person name="Dukaj L."/>
            <person name="Fan L."/>
            <person name="FitzGerald M.G."/>
            <person name="French C."/>
            <person name="Gujja S."/>
            <person name="Hansen K."/>
            <person name="Keifenheim D."/>
            <person name="Levin J.Z."/>
            <person name="Mosher R.A."/>
            <person name="Mueller C.A."/>
            <person name="Pfiffner J."/>
            <person name="Priest M."/>
            <person name="Russ C."/>
            <person name="Smialowska A."/>
            <person name="Swoboda P."/>
            <person name="Sykes S.M."/>
            <person name="Vaughn M."/>
            <person name="Vengrova S."/>
            <person name="Yoder R."/>
            <person name="Zeng Q."/>
            <person name="Allshire R."/>
            <person name="Baulcombe D."/>
            <person name="Birren B.W."/>
            <person name="Brown W."/>
            <person name="Ekwall K."/>
            <person name="Kellis M."/>
            <person name="Leatherwood J."/>
            <person name="Levin H."/>
            <person name="Margalit H."/>
            <person name="Martienssen R."/>
            <person name="Nieduszynski C.A."/>
            <person name="Spatafora J.W."/>
            <person name="Friedman N."/>
            <person name="Dalgaard J.Z."/>
            <person name="Baumann P."/>
            <person name="Niki H."/>
            <person name="Regev A."/>
            <person name="Nusbaum C."/>
        </authorList>
    </citation>
    <scope>NUCLEOTIDE SEQUENCE [LARGE SCALE GENOMIC DNA]</scope>
    <source>
        <strain evidence="2">OY26 / ATCC MYA-4695 / CBS 11777 / NBRC 106824 / NRRL Y48691</strain>
    </source>
</reference>
<organism evidence="1 2">
    <name type="scientific">Schizosaccharomyces cryophilus (strain OY26 / ATCC MYA-4695 / CBS 11777 / NBRC 106824 / NRRL Y48691)</name>
    <name type="common">Fission yeast</name>
    <dbReference type="NCBI Taxonomy" id="653667"/>
    <lineage>
        <taxon>Eukaryota</taxon>
        <taxon>Fungi</taxon>
        <taxon>Dikarya</taxon>
        <taxon>Ascomycota</taxon>
        <taxon>Taphrinomycotina</taxon>
        <taxon>Schizosaccharomycetes</taxon>
        <taxon>Schizosaccharomycetales</taxon>
        <taxon>Schizosaccharomycetaceae</taxon>
        <taxon>Schizosaccharomyces</taxon>
    </lineage>
</organism>
<dbReference type="Proteomes" id="UP000015464">
    <property type="component" value="Unassembled WGS sequence"/>
</dbReference>
<dbReference type="STRING" id="653667.S9W6Y7"/>
<dbReference type="CDD" id="cd11577">
    <property type="entry name" value="GH71"/>
    <property type="match status" value="1"/>
</dbReference>
<protein>
    <submittedName>
        <fullName evidence="1">Glucan endo-1,3-alpha-glucosidase Agn2</fullName>
    </submittedName>
</protein>
<dbReference type="GO" id="GO:0051118">
    <property type="term" value="F:glucan endo-1,3-alpha-glucosidase activity"/>
    <property type="evidence" value="ECO:0007669"/>
    <property type="project" value="EnsemblFungi"/>
</dbReference>
<evidence type="ECO:0000313" key="2">
    <source>
        <dbReference type="Proteomes" id="UP000015464"/>
    </source>
</evidence>
<dbReference type="eggNOG" id="ENOG502RSZT">
    <property type="taxonomic scope" value="Eukaryota"/>
</dbReference>
<dbReference type="OrthoDB" id="3257981at2759"/>
<dbReference type="Pfam" id="PF03659">
    <property type="entry name" value="Glyco_hydro_71"/>
    <property type="match status" value="1"/>
</dbReference>
<dbReference type="GO" id="GO:1904541">
    <property type="term" value="P:fungal-type cell wall disassembly involved in conjugation with cellular fusion"/>
    <property type="evidence" value="ECO:0007669"/>
    <property type="project" value="EnsemblFungi"/>
</dbReference>
<accession>S9W6Y7</accession>
<keyword evidence="2" id="KW-1185">Reference proteome</keyword>
<dbReference type="OMA" id="GSNSHEW"/>
<dbReference type="GeneID" id="25038499"/>
<dbReference type="GO" id="GO:0072324">
    <property type="term" value="C:ascus epiplasm"/>
    <property type="evidence" value="ECO:0007669"/>
    <property type="project" value="EnsemblFungi"/>
</dbReference>
<dbReference type="GO" id="GO:0071998">
    <property type="term" value="P:ascospore release from ascus"/>
    <property type="evidence" value="ECO:0007669"/>
    <property type="project" value="EnsemblFungi"/>
</dbReference>
<evidence type="ECO:0000313" key="1">
    <source>
        <dbReference type="EMBL" id="EPY54294.1"/>
    </source>
</evidence>
<dbReference type="HOGENOM" id="CLU_019141_0_0_1"/>
<dbReference type="RefSeq" id="XP_013021901.1">
    <property type="nucleotide sequence ID" value="XM_013166447.1"/>
</dbReference>
<dbReference type="Gene3D" id="3.20.20.80">
    <property type="entry name" value="Glycosidases"/>
    <property type="match status" value="1"/>
</dbReference>
<gene>
    <name evidence="1" type="ORF">SPOG_04186</name>
</gene>
<dbReference type="InterPro" id="IPR005197">
    <property type="entry name" value="Glyco_hydro_71"/>
</dbReference>
<proteinExistence type="predicted"/>
<sequence>MGTDVCFPKRVFQKFKSFKFKDLFKHRPSCPFRKKPIEVQPVEVDLPEKSVVAHFMMGLTSTYQQSDFEWDINNAIIYGFDGFALNFGNDDWMMDKLKLMYDAADAVNKDFKLYLMLDMAAMGSVSADVATNYVKTFAKRSHQATIDGKIVVGTFSGESINFGQSSVNDGWQTQFKDALASAGINIFFIPCWSLDASTIYEKYTVADCFLKWNCWPYYSGSPMSDSEDQVYMQHAKGNKKKYMGAVSPCMFTHFSDKNFVFFSEGLWYTRWLQMIKLQPNYLQVVTWNDYGESHYIGPTNNNAAFPVSGSNSHEWVDQFTHVPLAGTLPYFIQMYKQGTTDLPSNFNGPSTLFFTYRIHSKNAKANGDSIGQPENYQNSKDEIDVIAFSKSSFSLKVSVNGTVLGTVNMQAGVTSNSFSFVVNDKTVAGLPLFQIYEGSSEVSQATGPLSILADDKVTQYNFNLCCGSLNW</sequence>
<dbReference type="GO" id="GO:1990819">
    <property type="term" value="C:mating projection actin fusion focus"/>
    <property type="evidence" value="ECO:0007669"/>
    <property type="project" value="EnsemblFungi"/>
</dbReference>
<name>S9W6Y7_SCHCR</name>
<dbReference type="EMBL" id="KE546988">
    <property type="protein sequence ID" value="EPY54294.1"/>
    <property type="molecule type" value="Genomic_DNA"/>
</dbReference>
<dbReference type="AlphaFoldDB" id="S9W6Y7"/>